<feature type="transmembrane region" description="Helical" evidence="1">
    <location>
        <begin position="21"/>
        <end position="45"/>
    </location>
</feature>
<name>A0A4P6LSZ2_9FIRM</name>
<sequence>MDDNKFSFEEEQIHLLRKQLLVSRMIAVLLGIIAIVLIIVGVVLVTNLSGLVNEVEQTLKTLNDTVLPALENLDMDSLNETIQRLSEALKPLSGLLGR</sequence>
<reference evidence="2 3" key="1">
    <citation type="submission" date="2019-01" db="EMBL/GenBank/DDBJ databases">
        <title>PMF-metabolizing Aryl O-demethylase.</title>
        <authorList>
            <person name="Kim M."/>
        </authorList>
    </citation>
    <scope>NUCLEOTIDE SEQUENCE [LARGE SCALE GENOMIC DNA]</scope>
    <source>
        <strain evidence="2 3">PMF1</strain>
    </source>
</reference>
<keyword evidence="1" id="KW-0812">Transmembrane</keyword>
<evidence type="ECO:0000313" key="2">
    <source>
        <dbReference type="EMBL" id="QBE94795.1"/>
    </source>
</evidence>
<proteinExistence type="predicted"/>
<dbReference type="EMBL" id="CP035945">
    <property type="protein sequence ID" value="QBE94795.1"/>
    <property type="molecule type" value="Genomic_DNA"/>
</dbReference>
<evidence type="ECO:0000313" key="3">
    <source>
        <dbReference type="Proteomes" id="UP000289794"/>
    </source>
</evidence>
<accession>A0A4P6LSZ2</accession>
<dbReference type="RefSeq" id="WP_130179570.1">
    <property type="nucleotide sequence ID" value="NZ_CP035945.1"/>
</dbReference>
<dbReference type="KEGG" id="bpro:PMF13cell1_00288"/>
<dbReference type="Proteomes" id="UP000289794">
    <property type="component" value="Chromosome"/>
</dbReference>
<protein>
    <submittedName>
        <fullName evidence="2">Uncharacterized protein</fullName>
    </submittedName>
</protein>
<keyword evidence="1" id="KW-0472">Membrane</keyword>
<gene>
    <name evidence="2" type="ORF">PMF13cell1_00288</name>
</gene>
<organism evidence="2 3">
    <name type="scientific">Blautia producta</name>
    <dbReference type="NCBI Taxonomy" id="33035"/>
    <lineage>
        <taxon>Bacteria</taxon>
        <taxon>Bacillati</taxon>
        <taxon>Bacillota</taxon>
        <taxon>Clostridia</taxon>
        <taxon>Lachnospirales</taxon>
        <taxon>Lachnospiraceae</taxon>
        <taxon>Blautia</taxon>
    </lineage>
</organism>
<keyword evidence="1" id="KW-1133">Transmembrane helix</keyword>
<dbReference type="AlphaFoldDB" id="A0A4P6LSZ2"/>
<evidence type="ECO:0000256" key="1">
    <source>
        <dbReference type="SAM" id="Phobius"/>
    </source>
</evidence>